<dbReference type="SUPFAM" id="SSF158472">
    <property type="entry name" value="HAMP domain-like"/>
    <property type="match status" value="1"/>
</dbReference>
<evidence type="ECO:0000256" key="4">
    <source>
        <dbReference type="ARBA" id="ARBA00022777"/>
    </source>
</evidence>
<dbReference type="PANTHER" id="PTHR34220:SF7">
    <property type="entry name" value="SENSOR HISTIDINE KINASE YPDA"/>
    <property type="match status" value="1"/>
</dbReference>
<keyword evidence="5" id="KW-0812">Transmembrane</keyword>
<dbReference type="AlphaFoldDB" id="A0A4R4FAA1"/>
<dbReference type="SMART" id="SM00304">
    <property type="entry name" value="HAMP"/>
    <property type="match status" value="1"/>
</dbReference>
<feature type="domain" description="HAMP" evidence="6">
    <location>
        <begin position="365"/>
        <end position="418"/>
    </location>
</feature>
<sequence length="637" mass="73145">MGGVIHQAGIASLHGTVIRRNGVLYWKKMERGERMKRGEGMKRRYGLNMVWKMTIATMLLLLIPIFIICIIYIQMYQKTSMETADGKLTSVLGSMQGRIDETLSDADVMLDELFYRQEFSYFMNDKNELSQREINYYTSSVQKELINNRYLYSNIFGNIGLYSSNNQVRADWQFPLQKLEEKPYYAEMTVDTQGAVYGAVRESELVFSTLDTKHIKIGNANVYVLPIYKKVYAIGTKDVIGVVETDVDINRLMDVTGLRNDNSGITKIVADRKKNVLINTGNRDSVLEKRIMARIQEDKGTEELYIDGASYRMSYSVCPNTGLINIALLSRDDIYSNIFNMVIGVLLITVMCLGVMGIITYLVISNMLSRLVVVDVMMGKVREGHFDVLIPEDGKSDEISRIGSSFNLMVAHLNEVLEEKVRNEQAQKDAEIKALQAQINPHFLYNTLENMRMQCEIDGYYMMGNSLAVLGELFRYSIKWGNNEVAFELEWQNLKNYLYIMCMRYEDDLEDELECDYGLEDVIVPKMILQPLVENCFSHAFKTKMPPWKVHVTARREEDRLVIAIQDNGCGIEGEKVAWIQRCLDENKEIRCTEKQRKSVGILNVKQRIEMICKEGSKVLIESEQHEGTVIRIIIVL</sequence>
<evidence type="ECO:0000259" key="6">
    <source>
        <dbReference type="PROSITE" id="PS50885"/>
    </source>
</evidence>
<dbReference type="Pfam" id="PF00672">
    <property type="entry name" value="HAMP"/>
    <property type="match status" value="1"/>
</dbReference>
<comment type="caution">
    <text evidence="7">The sequence shown here is derived from an EMBL/GenBank/DDBJ whole genome shotgun (WGS) entry which is preliminary data.</text>
</comment>
<dbReference type="InterPro" id="IPR003660">
    <property type="entry name" value="HAMP_dom"/>
</dbReference>
<evidence type="ECO:0000256" key="2">
    <source>
        <dbReference type="ARBA" id="ARBA00022553"/>
    </source>
</evidence>
<dbReference type="PANTHER" id="PTHR34220">
    <property type="entry name" value="SENSOR HISTIDINE KINASE YPDA"/>
    <property type="match status" value="1"/>
</dbReference>
<dbReference type="Pfam" id="PF02518">
    <property type="entry name" value="HATPase_c"/>
    <property type="match status" value="1"/>
</dbReference>
<dbReference type="Gene3D" id="3.30.565.10">
    <property type="entry name" value="Histidine kinase-like ATPase, C-terminal domain"/>
    <property type="match status" value="1"/>
</dbReference>
<keyword evidence="5" id="KW-1133">Transmembrane helix</keyword>
<evidence type="ECO:0000256" key="1">
    <source>
        <dbReference type="ARBA" id="ARBA00004370"/>
    </source>
</evidence>
<keyword evidence="8" id="KW-1185">Reference proteome</keyword>
<dbReference type="InterPro" id="IPR010559">
    <property type="entry name" value="Sig_transdc_His_kin_internal"/>
</dbReference>
<reference evidence="7 8" key="1">
    <citation type="journal article" date="2016" name="Nat. Microbiol.">
        <title>The Mouse Intestinal Bacterial Collection (miBC) provides host-specific insight into cultured diversity and functional potential of the gut microbiota.</title>
        <authorList>
            <person name="Lagkouvardos I."/>
            <person name="Pukall R."/>
            <person name="Abt B."/>
            <person name="Foesel B.U."/>
            <person name="Meier-Kolthoff J.P."/>
            <person name="Kumar N."/>
            <person name="Bresciani A."/>
            <person name="Martinez I."/>
            <person name="Just S."/>
            <person name="Ziegler C."/>
            <person name="Brugiroux S."/>
            <person name="Garzetti D."/>
            <person name="Wenning M."/>
            <person name="Bui T.P."/>
            <person name="Wang J."/>
            <person name="Hugenholtz F."/>
            <person name="Plugge C.M."/>
            <person name="Peterson D.A."/>
            <person name="Hornef M.W."/>
            <person name="Baines J.F."/>
            <person name="Smidt H."/>
            <person name="Walter J."/>
            <person name="Kristiansen K."/>
            <person name="Nielsen H.B."/>
            <person name="Haller D."/>
            <person name="Overmann J."/>
            <person name="Stecher B."/>
            <person name="Clavel T."/>
        </authorList>
    </citation>
    <scope>NUCLEOTIDE SEQUENCE [LARGE SCALE GENOMIC DNA]</scope>
    <source>
        <strain evidence="7 8">DSM 28560</strain>
    </source>
</reference>
<proteinExistence type="predicted"/>
<keyword evidence="5" id="KW-0472">Membrane</keyword>
<dbReference type="SUPFAM" id="SSF55874">
    <property type="entry name" value="ATPase domain of HSP90 chaperone/DNA topoisomerase II/histidine kinase"/>
    <property type="match status" value="1"/>
</dbReference>
<organism evidence="7 8">
    <name type="scientific">Extibacter muris</name>
    <dbReference type="NCBI Taxonomy" id="1796622"/>
    <lineage>
        <taxon>Bacteria</taxon>
        <taxon>Bacillati</taxon>
        <taxon>Bacillota</taxon>
        <taxon>Clostridia</taxon>
        <taxon>Lachnospirales</taxon>
        <taxon>Lachnospiraceae</taxon>
        <taxon>Extibacter</taxon>
    </lineage>
</organism>
<dbReference type="InterPro" id="IPR003594">
    <property type="entry name" value="HATPase_dom"/>
</dbReference>
<dbReference type="Pfam" id="PF06580">
    <property type="entry name" value="His_kinase"/>
    <property type="match status" value="1"/>
</dbReference>
<keyword evidence="2" id="KW-0597">Phosphoprotein</keyword>
<dbReference type="GO" id="GO:0016020">
    <property type="term" value="C:membrane"/>
    <property type="evidence" value="ECO:0007669"/>
    <property type="project" value="UniProtKB-SubCell"/>
</dbReference>
<evidence type="ECO:0000313" key="7">
    <source>
        <dbReference type="EMBL" id="TDA20231.1"/>
    </source>
</evidence>
<evidence type="ECO:0000256" key="5">
    <source>
        <dbReference type="SAM" id="Phobius"/>
    </source>
</evidence>
<dbReference type="PROSITE" id="PS50885">
    <property type="entry name" value="HAMP"/>
    <property type="match status" value="1"/>
</dbReference>
<feature type="transmembrane region" description="Helical" evidence="5">
    <location>
        <begin position="338"/>
        <end position="364"/>
    </location>
</feature>
<dbReference type="EMBL" id="SMMX01000027">
    <property type="protein sequence ID" value="TDA20231.1"/>
    <property type="molecule type" value="Genomic_DNA"/>
</dbReference>
<keyword evidence="3" id="KW-0808">Transferase</keyword>
<feature type="transmembrane region" description="Helical" evidence="5">
    <location>
        <begin position="49"/>
        <end position="73"/>
    </location>
</feature>
<dbReference type="Gene3D" id="6.10.340.10">
    <property type="match status" value="1"/>
</dbReference>
<keyword evidence="4 7" id="KW-0418">Kinase</keyword>
<name>A0A4R4FAA1_9FIRM</name>
<dbReference type="CDD" id="cd06225">
    <property type="entry name" value="HAMP"/>
    <property type="match status" value="1"/>
</dbReference>
<dbReference type="GO" id="GO:0000155">
    <property type="term" value="F:phosphorelay sensor kinase activity"/>
    <property type="evidence" value="ECO:0007669"/>
    <property type="project" value="InterPro"/>
</dbReference>
<comment type="subcellular location">
    <subcellularLocation>
        <location evidence="1">Membrane</location>
    </subcellularLocation>
</comment>
<accession>A0A4R4FAA1</accession>
<evidence type="ECO:0000313" key="8">
    <source>
        <dbReference type="Proteomes" id="UP000295710"/>
    </source>
</evidence>
<protein>
    <submittedName>
        <fullName evidence="7">Sensor histidine kinase</fullName>
    </submittedName>
</protein>
<dbReference type="Proteomes" id="UP000295710">
    <property type="component" value="Unassembled WGS sequence"/>
</dbReference>
<gene>
    <name evidence="7" type="ORF">E1963_18235</name>
</gene>
<evidence type="ECO:0000256" key="3">
    <source>
        <dbReference type="ARBA" id="ARBA00022679"/>
    </source>
</evidence>
<dbReference type="InterPro" id="IPR036890">
    <property type="entry name" value="HATPase_C_sf"/>
</dbReference>
<dbReference type="InterPro" id="IPR050640">
    <property type="entry name" value="Bact_2-comp_sensor_kinase"/>
</dbReference>